<reference evidence="4" key="1">
    <citation type="submission" date="2018-02" db="EMBL/GenBank/DDBJ databases">
        <authorList>
            <person name="Hausmann B."/>
        </authorList>
    </citation>
    <scope>NUCLEOTIDE SEQUENCE [LARGE SCALE GENOMIC DNA]</scope>
    <source>
        <strain evidence="4">Peat soil MAG SbA5</strain>
    </source>
</reference>
<feature type="transmembrane region" description="Helical" evidence="1">
    <location>
        <begin position="21"/>
        <end position="42"/>
    </location>
</feature>
<keyword evidence="1" id="KW-1133">Transmembrane helix</keyword>
<dbReference type="Gene3D" id="2.60.40.1120">
    <property type="entry name" value="Carboxypeptidase-like, regulatory domain"/>
    <property type="match status" value="1"/>
</dbReference>
<dbReference type="SUPFAM" id="SSF49464">
    <property type="entry name" value="Carboxypeptidase regulatory domain-like"/>
    <property type="match status" value="1"/>
</dbReference>
<keyword evidence="1" id="KW-0472">Membrane</keyword>
<evidence type="ECO:0000313" key="3">
    <source>
        <dbReference type="EMBL" id="SPE25423.1"/>
    </source>
</evidence>
<protein>
    <submittedName>
        <fullName evidence="3">TonB-dependent receptor</fullName>
    </submittedName>
</protein>
<evidence type="ECO:0000256" key="1">
    <source>
        <dbReference type="SAM" id="Phobius"/>
    </source>
</evidence>
<dbReference type="OrthoDB" id="97893at2"/>
<evidence type="ECO:0000259" key="2">
    <source>
        <dbReference type="Pfam" id="PF25183"/>
    </source>
</evidence>
<evidence type="ECO:0000313" key="4">
    <source>
        <dbReference type="Proteomes" id="UP000239735"/>
    </source>
</evidence>
<sequence>MQSIYPKHPAQRVHAASGRKFSAVITACLAVLIAIVLAPSSLHAQIAGTANIQGTVTDSTGAVVSDANITLTDEATQVKRTSKSDNSGVYLFPGVPVGTYDVTVTATGFKTYQQKGIVLEVGSSISVNPSLSVGTQSQTVEVQAEALALQTEDATFKQTIDHSAVTEMPLNGRQMTALINASGGSNIAPAGDFTGSKYSYQTISVSIAGGGGNTTLWRFDGGDNQDYMANGNLPYPFPDAVAEFSVESTDLGAQDGGHVGGMVNVVTQSGTNQYHGEGFEFIRNNYLDATNFFSSCTPVPPATTCSPKDTLHQNQFGGTFGGPIKHSKMFAFAAYQRWIADQTQASTSATVPTAANLNGDWSVTDGVPGPIGTPAASQPKDNLCNSSGLAVQMLDPLTGTALAGNKYPTKPTYSAPALALDAYLPTPNAVTDPNNCGFVRYSIPYAVTDNQFVTRVDYTVSPKQNIYGRYFVDGYQFPAYFDQHNILITTQSGNIERVQTFTLGDAYTITPNLVNAAHISILRRVDNRGYNANDINAAKLGVNVYQVVPNGLQMTEGKFSIGGGTNSVAHFNDNTGSIDDDVTWVRGKHQIAFGGEWVQNQLNIGNVYEGNGIFTFNGEYSGSGPKGGSTIGDQNLDFLMGTLGSSSPFQQSKKQQNALRGPIPSLYVQDTYHATHRLTLVGGLRWGPNIMPYDYFNRGVVFNQADFLANKTSTVYPNAPAGALYYGDAGVSRQFTKNSYLQFSPNLGASFDPVGDGKTVVRGGLALMYDNPNFFTAQRNQQNPPFATAVTNAQAPGSSNPVPFAAPWSVGTFTSSPFPQPAVPTPSQALFFAQSQFIVTVQQFKPAYTIQWTLSIQREFGHGWQAQVDYIGNTTRHDPVGYPFDPAVFIPGVWGANGTGCAGIVTTGPAAVKAGAAGTNCSTTSNQTSRFLLTTEDPTGTNSSGSAVGGNQYLGGGAGSVIVGDSATANYNGLISSINHRLAGNFSLFANWTWSKCLDIEDAQGDLAGTTVENPSNLAMDYGPCGSDYRHIENVSLVATSAFKNHLNRFERLLADGWELAPLIHVQSGEPFTVTSGQDNSLTDVGNDRPNLVAGVNPYAEAKFHNATGEANREFLNPAAFAQVWQTAGCASATANACPALGTYGNISKNSFRGPSSLQFDAQISRIFVIHENWTTTLRLEAFNVLNHPDFNAPSGTTTGSLPGNSGSAAALTSSTFGQVSSTLNQARVFQGSVKVNF</sequence>
<dbReference type="InterPro" id="IPR008969">
    <property type="entry name" value="CarboxyPept-like_regulatory"/>
</dbReference>
<organism evidence="3 4">
    <name type="scientific">Candidatus Sulfuritelmatomonas gaucii</name>
    <dbReference type="NCBI Taxonomy" id="2043161"/>
    <lineage>
        <taxon>Bacteria</taxon>
        <taxon>Pseudomonadati</taxon>
        <taxon>Acidobacteriota</taxon>
        <taxon>Terriglobia</taxon>
        <taxon>Terriglobales</taxon>
        <taxon>Acidobacteriaceae</taxon>
        <taxon>Candidatus Sulfuritelmatomonas</taxon>
    </lineage>
</organism>
<dbReference type="Pfam" id="PF13620">
    <property type="entry name" value="CarboxypepD_reg"/>
    <property type="match status" value="1"/>
</dbReference>
<dbReference type="AlphaFoldDB" id="A0A2N9LQR9"/>
<keyword evidence="1" id="KW-0812">Transmembrane</keyword>
<gene>
    <name evidence="3" type="ORF">SBA5_50012</name>
</gene>
<keyword evidence="3" id="KW-0675">Receptor</keyword>
<dbReference type="Proteomes" id="UP000239735">
    <property type="component" value="Unassembled WGS sequence"/>
</dbReference>
<dbReference type="Pfam" id="PF25183">
    <property type="entry name" value="OMP_b-brl_4"/>
    <property type="match status" value="1"/>
</dbReference>
<accession>A0A2N9LQR9</accession>
<name>A0A2N9LQR9_9BACT</name>
<proteinExistence type="predicted"/>
<dbReference type="SUPFAM" id="SSF56935">
    <property type="entry name" value="Porins"/>
    <property type="match status" value="1"/>
</dbReference>
<dbReference type="EMBL" id="OKRB01000108">
    <property type="protein sequence ID" value="SPE25423.1"/>
    <property type="molecule type" value="Genomic_DNA"/>
</dbReference>
<dbReference type="InterPro" id="IPR057601">
    <property type="entry name" value="Oar-like_b-barrel"/>
</dbReference>
<feature type="domain" description="TonB-dependent transporter Oar-like beta-barrel" evidence="2">
    <location>
        <begin position="266"/>
        <end position="1231"/>
    </location>
</feature>